<dbReference type="PROSITE" id="PS00012">
    <property type="entry name" value="PHOSPHOPANTETHEINE"/>
    <property type="match status" value="1"/>
</dbReference>
<gene>
    <name evidence="5" type="ORF">FJTKL_03200</name>
</gene>
<dbReference type="SUPFAM" id="SSF47336">
    <property type="entry name" value="ACP-like"/>
    <property type="match status" value="1"/>
</dbReference>
<reference evidence="5 6" key="1">
    <citation type="submission" date="2024-03" db="EMBL/GenBank/DDBJ databases">
        <title>A high-quality draft genome sequence of Diaporthe vaccinii, a causative agent of upright dieback and viscid rot disease in cranberry plants.</title>
        <authorList>
            <person name="Sarrasin M."/>
            <person name="Lang B.F."/>
            <person name="Burger G."/>
        </authorList>
    </citation>
    <scope>NUCLEOTIDE SEQUENCE [LARGE SCALE GENOMIC DNA]</scope>
    <source>
        <strain evidence="5 6">IS7</strain>
    </source>
</reference>
<evidence type="ECO:0000256" key="3">
    <source>
        <dbReference type="ARBA" id="ARBA00022598"/>
    </source>
</evidence>
<evidence type="ECO:0000256" key="1">
    <source>
        <dbReference type="ARBA" id="ARBA00022450"/>
    </source>
</evidence>
<keyword evidence="3" id="KW-0436">Ligase</keyword>
<keyword evidence="6" id="KW-1185">Reference proteome</keyword>
<evidence type="ECO:0000259" key="4">
    <source>
        <dbReference type="PROSITE" id="PS50075"/>
    </source>
</evidence>
<name>A0ABR4DWH7_9PEZI</name>
<dbReference type="EMBL" id="JBAWTH010000156">
    <property type="protein sequence ID" value="KAL2274440.1"/>
    <property type="molecule type" value="Genomic_DNA"/>
</dbReference>
<dbReference type="PROSITE" id="PS50075">
    <property type="entry name" value="CARRIER"/>
    <property type="match status" value="1"/>
</dbReference>
<keyword evidence="1" id="KW-0596">Phosphopantetheine</keyword>
<protein>
    <recommendedName>
        <fullName evidence="4">Carrier domain-containing protein</fullName>
    </recommendedName>
</protein>
<proteinExistence type="predicted"/>
<dbReference type="Proteomes" id="UP001600888">
    <property type="component" value="Unassembled WGS sequence"/>
</dbReference>
<keyword evidence="2" id="KW-0597">Phosphoprotein</keyword>
<sequence length="84" mass="9611">MSDSKHQTRLETVRRIWADVLLLEPEEIEDADNFFELGGDSVKAIQLLGLVSENGIDIDLDTFYQSKTLLSLFNPSKTKRERRG</sequence>
<dbReference type="PANTHER" id="PTHR45527:SF1">
    <property type="entry name" value="FATTY ACID SYNTHASE"/>
    <property type="match status" value="1"/>
</dbReference>
<evidence type="ECO:0000256" key="2">
    <source>
        <dbReference type="ARBA" id="ARBA00022553"/>
    </source>
</evidence>
<dbReference type="PANTHER" id="PTHR45527">
    <property type="entry name" value="NONRIBOSOMAL PEPTIDE SYNTHETASE"/>
    <property type="match status" value="1"/>
</dbReference>
<dbReference type="InterPro" id="IPR036736">
    <property type="entry name" value="ACP-like_sf"/>
</dbReference>
<feature type="domain" description="Carrier" evidence="4">
    <location>
        <begin position="4"/>
        <end position="80"/>
    </location>
</feature>
<dbReference type="Pfam" id="PF00550">
    <property type="entry name" value="PP-binding"/>
    <property type="match status" value="1"/>
</dbReference>
<organism evidence="5 6">
    <name type="scientific">Diaporthe vaccinii</name>
    <dbReference type="NCBI Taxonomy" id="105482"/>
    <lineage>
        <taxon>Eukaryota</taxon>
        <taxon>Fungi</taxon>
        <taxon>Dikarya</taxon>
        <taxon>Ascomycota</taxon>
        <taxon>Pezizomycotina</taxon>
        <taxon>Sordariomycetes</taxon>
        <taxon>Sordariomycetidae</taxon>
        <taxon>Diaporthales</taxon>
        <taxon>Diaporthaceae</taxon>
        <taxon>Diaporthe</taxon>
        <taxon>Diaporthe eres species complex</taxon>
    </lineage>
</organism>
<accession>A0ABR4DWH7</accession>
<dbReference type="Gene3D" id="1.10.1200.10">
    <property type="entry name" value="ACP-like"/>
    <property type="match status" value="1"/>
</dbReference>
<evidence type="ECO:0000313" key="5">
    <source>
        <dbReference type="EMBL" id="KAL2274440.1"/>
    </source>
</evidence>
<evidence type="ECO:0000313" key="6">
    <source>
        <dbReference type="Proteomes" id="UP001600888"/>
    </source>
</evidence>
<dbReference type="InterPro" id="IPR006162">
    <property type="entry name" value="Ppantetheine_attach_site"/>
</dbReference>
<comment type="caution">
    <text evidence="5">The sequence shown here is derived from an EMBL/GenBank/DDBJ whole genome shotgun (WGS) entry which is preliminary data.</text>
</comment>
<dbReference type="InterPro" id="IPR009081">
    <property type="entry name" value="PP-bd_ACP"/>
</dbReference>